<protein>
    <submittedName>
        <fullName evidence="5">PucR family transcriptional regulator</fullName>
    </submittedName>
</protein>
<dbReference type="PANTHER" id="PTHR33744">
    <property type="entry name" value="CARBOHYDRATE DIACID REGULATOR"/>
    <property type="match status" value="1"/>
</dbReference>
<comment type="caution">
    <text evidence="5">The sequence shown here is derived from an EMBL/GenBank/DDBJ whole genome shotgun (WGS) entry which is preliminary data.</text>
</comment>
<accession>A0A365YGV1</accession>
<dbReference type="InterPro" id="IPR025736">
    <property type="entry name" value="PucR_C-HTH_dom"/>
</dbReference>
<dbReference type="InterPro" id="IPR051448">
    <property type="entry name" value="CdaR-like_regulators"/>
</dbReference>
<evidence type="ECO:0000259" key="3">
    <source>
        <dbReference type="Pfam" id="PF13556"/>
    </source>
</evidence>
<proteinExistence type="inferred from homology"/>
<dbReference type="Pfam" id="PF13556">
    <property type="entry name" value="HTH_30"/>
    <property type="match status" value="1"/>
</dbReference>
<feature type="domain" description="Purine catabolism PurC-like" evidence="2">
    <location>
        <begin position="42"/>
        <end position="164"/>
    </location>
</feature>
<evidence type="ECO:0000259" key="4">
    <source>
        <dbReference type="Pfam" id="PF17853"/>
    </source>
</evidence>
<dbReference type="Pfam" id="PF17853">
    <property type="entry name" value="GGDEF_2"/>
    <property type="match status" value="1"/>
</dbReference>
<feature type="domain" description="CdaR GGDEF-like" evidence="4">
    <location>
        <begin position="310"/>
        <end position="415"/>
    </location>
</feature>
<evidence type="ECO:0000259" key="2">
    <source>
        <dbReference type="Pfam" id="PF07905"/>
    </source>
</evidence>
<dbReference type="InterPro" id="IPR041522">
    <property type="entry name" value="CdaR_GGDEF"/>
</dbReference>
<dbReference type="InterPro" id="IPR012914">
    <property type="entry name" value="PucR_dom"/>
</dbReference>
<dbReference type="Proteomes" id="UP000252167">
    <property type="component" value="Unassembled WGS sequence"/>
</dbReference>
<evidence type="ECO:0000313" key="5">
    <source>
        <dbReference type="EMBL" id="RBM01233.1"/>
    </source>
</evidence>
<dbReference type="EMBL" id="POAF01000004">
    <property type="protein sequence ID" value="RBM01233.1"/>
    <property type="molecule type" value="Genomic_DNA"/>
</dbReference>
<feature type="domain" description="PucR C-terminal helix-turn-helix" evidence="3">
    <location>
        <begin position="473"/>
        <end position="528"/>
    </location>
</feature>
<evidence type="ECO:0000313" key="6">
    <source>
        <dbReference type="Proteomes" id="UP000252167"/>
    </source>
</evidence>
<dbReference type="Gene3D" id="1.10.10.2840">
    <property type="entry name" value="PucR C-terminal helix-turn-helix domain"/>
    <property type="match status" value="1"/>
</dbReference>
<dbReference type="PANTHER" id="PTHR33744:SF7">
    <property type="entry name" value="PUCR FAMILY TRANSCRIPTIONAL REGULATOR"/>
    <property type="match status" value="1"/>
</dbReference>
<comment type="similarity">
    <text evidence="1">Belongs to the CdaR family.</text>
</comment>
<name>A0A365YGV1_9MICC</name>
<dbReference type="InterPro" id="IPR042070">
    <property type="entry name" value="PucR_C-HTH_sf"/>
</dbReference>
<gene>
    <name evidence="5" type="ORF">C1H84_10720</name>
</gene>
<sequence length="535" mass="58876">MQNVVIYEVLSDKESLVLQYLRVTVQYSRRREEAMLVTLSEIMADPLMRSARPRLLAAGTVESEVYVRWVHTSEVVQLAGLIHGAELLLTTGESVLKLPFEQQRQYLAMLAECRVAALVIERVGPEKQLAQEFVEAAAELELPLYQLQATVPFVALAEKINTRIVSEQASALQQADAISQQLAQHLAVAGPALVPLLEMIDNQLRLGAEIVNQEGAVIAASQRAVLHRLQEEKSGQFDVSVNLYIGGDAAARLVLHAQAQHHQQRLELVADRLGSIVTLAFSQHYKPSAQQAATLALLQSIVNAGGENYVVHRAAEAQIAAGAPLCMLVLQGVDVSRDRAELARHLRAGGQRVFTYVQGHRLYALCILDPVAPRRSRAELVQRLRAALRGEQLECCVGPIALDVSRARWSLTQAESIESWGAASGDEGTVRDALDYALQRLVAQLDEPEKLREFIAEQIGELLDADRDKDGQLLKTLEAWLASGCHATETAARLYVERQTLHKRLAKIFALIGGDPRVNGRVLPVHLAAWLALRD</sequence>
<dbReference type="AlphaFoldDB" id="A0A365YGV1"/>
<keyword evidence="6" id="KW-1185">Reference proteome</keyword>
<organism evidence="5 6">
    <name type="scientific">Glutamicibacter soli</name>
    <dbReference type="NCBI Taxonomy" id="453836"/>
    <lineage>
        <taxon>Bacteria</taxon>
        <taxon>Bacillati</taxon>
        <taxon>Actinomycetota</taxon>
        <taxon>Actinomycetes</taxon>
        <taxon>Micrococcales</taxon>
        <taxon>Micrococcaceae</taxon>
        <taxon>Glutamicibacter</taxon>
    </lineage>
</organism>
<dbReference type="Pfam" id="PF07905">
    <property type="entry name" value="PucR"/>
    <property type="match status" value="1"/>
</dbReference>
<evidence type="ECO:0000256" key="1">
    <source>
        <dbReference type="ARBA" id="ARBA00006754"/>
    </source>
</evidence>
<reference evidence="5 6" key="1">
    <citation type="submission" date="2018-01" db="EMBL/GenBank/DDBJ databases">
        <title>Glutamicibacter soli strain NHPC-3 Whole genome sequence and assembly.</title>
        <authorList>
            <person name="Choudhury P."/>
            <person name="Gupta D."/>
            <person name="Sengupta K."/>
            <person name="Jawed A."/>
            <person name="Sultana N."/>
            <person name="Saha P."/>
        </authorList>
    </citation>
    <scope>NUCLEOTIDE SEQUENCE [LARGE SCALE GENOMIC DNA]</scope>
    <source>
        <strain evidence="5 6">NHPC-3</strain>
    </source>
</reference>